<feature type="region of interest" description="Disordered" evidence="1">
    <location>
        <begin position="49"/>
        <end position="109"/>
    </location>
</feature>
<dbReference type="EMBL" id="BGZK01000051">
    <property type="protein sequence ID" value="GBP12399.1"/>
    <property type="molecule type" value="Genomic_DNA"/>
</dbReference>
<evidence type="ECO:0000256" key="1">
    <source>
        <dbReference type="SAM" id="MobiDB-lite"/>
    </source>
</evidence>
<reference evidence="2 3" key="1">
    <citation type="journal article" date="2019" name="Commun. Biol.">
        <title>The bagworm genome reveals a unique fibroin gene that provides high tensile strength.</title>
        <authorList>
            <person name="Kono N."/>
            <person name="Nakamura H."/>
            <person name="Ohtoshi R."/>
            <person name="Tomita M."/>
            <person name="Numata K."/>
            <person name="Arakawa K."/>
        </authorList>
    </citation>
    <scope>NUCLEOTIDE SEQUENCE [LARGE SCALE GENOMIC DNA]</scope>
</reference>
<comment type="caution">
    <text evidence="2">The sequence shown here is derived from an EMBL/GenBank/DDBJ whole genome shotgun (WGS) entry which is preliminary data.</text>
</comment>
<evidence type="ECO:0000313" key="3">
    <source>
        <dbReference type="Proteomes" id="UP000299102"/>
    </source>
</evidence>
<protein>
    <submittedName>
        <fullName evidence="2">Uncharacterized protein</fullName>
    </submittedName>
</protein>
<proteinExistence type="predicted"/>
<gene>
    <name evidence="2" type="ORF">EVAR_75818_1</name>
</gene>
<keyword evidence="3" id="KW-1185">Reference proteome</keyword>
<evidence type="ECO:0000313" key="2">
    <source>
        <dbReference type="EMBL" id="GBP12399.1"/>
    </source>
</evidence>
<sequence>MNPEKSTAIYFSKGKSETVRPLKLFDRPIPWVTEILRELDNSITCTIADSSSNQANTTGPSLTLYRRAGRRRPQRAAVGKGYQNHRPSTSDSYFQIPNTRTARAAPTAHSDDLTEIRLFEVPLSSHAV</sequence>
<dbReference type="AlphaFoldDB" id="A0A4C1TD26"/>
<feature type="compositionally biased region" description="Polar residues" evidence="1">
    <location>
        <begin position="49"/>
        <end position="61"/>
    </location>
</feature>
<accession>A0A4C1TD26</accession>
<feature type="compositionally biased region" description="Low complexity" evidence="1">
    <location>
        <begin position="99"/>
        <end position="108"/>
    </location>
</feature>
<name>A0A4C1TD26_EUMVA</name>
<dbReference type="Proteomes" id="UP000299102">
    <property type="component" value="Unassembled WGS sequence"/>
</dbReference>
<organism evidence="2 3">
    <name type="scientific">Eumeta variegata</name>
    <name type="common">Bagworm moth</name>
    <name type="synonym">Eumeta japonica</name>
    <dbReference type="NCBI Taxonomy" id="151549"/>
    <lineage>
        <taxon>Eukaryota</taxon>
        <taxon>Metazoa</taxon>
        <taxon>Ecdysozoa</taxon>
        <taxon>Arthropoda</taxon>
        <taxon>Hexapoda</taxon>
        <taxon>Insecta</taxon>
        <taxon>Pterygota</taxon>
        <taxon>Neoptera</taxon>
        <taxon>Endopterygota</taxon>
        <taxon>Lepidoptera</taxon>
        <taxon>Glossata</taxon>
        <taxon>Ditrysia</taxon>
        <taxon>Tineoidea</taxon>
        <taxon>Psychidae</taxon>
        <taxon>Oiketicinae</taxon>
        <taxon>Eumeta</taxon>
    </lineage>
</organism>
<feature type="compositionally biased region" description="Polar residues" evidence="1">
    <location>
        <begin position="85"/>
        <end position="98"/>
    </location>
</feature>